<dbReference type="PANTHER" id="PTHR37461:SF1">
    <property type="entry name" value="ANTI-SIGMA-K FACTOR RSKA"/>
    <property type="match status" value="1"/>
</dbReference>
<gene>
    <name evidence="8 12" type="primary">rskA</name>
    <name evidence="12" type="ORF">NCTC10821_02083</name>
</gene>
<dbReference type="AlphaFoldDB" id="A0A378TD54"/>
<name>A0A378TD54_9MYCO</name>
<evidence type="ECO:0000313" key="13">
    <source>
        <dbReference type="Proteomes" id="UP000254978"/>
    </source>
</evidence>
<keyword evidence="3 8" id="KW-0812">Transmembrane</keyword>
<evidence type="ECO:0000256" key="3">
    <source>
        <dbReference type="ARBA" id="ARBA00022692"/>
    </source>
</evidence>
<dbReference type="InterPro" id="IPR018764">
    <property type="entry name" value="RskA_C"/>
</dbReference>
<evidence type="ECO:0000256" key="1">
    <source>
        <dbReference type="ARBA" id="ARBA00004162"/>
    </source>
</evidence>
<dbReference type="InterPro" id="IPR051474">
    <property type="entry name" value="Anti-sigma-K/W_factor"/>
</dbReference>
<dbReference type="GO" id="GO:0006417">
    <property type="term" value="P:regulation of translation"/>
    <property type="evidence" value="ECO:0007669"/>
    <property type="project" value="TreeGrafter"/>
</dbReference>
<dbReference type="PANTHER" id="PTHR37461">
    <property type="entry name" value="ANTI-SIGMA-K FACTOR RSKA"/>
    <property type="match status" value="1"/>
</dbReference>
<dbReference type="Gene3D" id="1.10.10.1320">
    <property type="entry name" value="Anti-sigma factor, zinc-finger domain"/>
    <property type="match status" value="1"/>
</dbReference>
<feature type="region of interest" description="Disordered" evidence="9">
    <location>
        <begin position="213"/>
        <end position="232"/>
    </location>
</feature>
<keyword evidence="5 8" id="KW-0805">Transcription regulation</keyword>
<comment type="domain">
    <text evidence="8">The cytosolic domain interacts with sigma factor SigK.</text>
</comment>
<keyword evidence="4 8" id="KW-1133">Transmembrane helix</keyword>
<dbReference type="Pfam" id="PF22618">
    <property type="entry name" value="RskA_N"/>
    <property type="match status" value="1"/>
</dbReference>
<evidence type="ECO:0000259" key="10">
    <source>
        <dbReference type="Pfam" id="PF10099"/>
    </source>
</evidence>
<dbReference type="OrthoDB" id="153510at2"/>
<dbReference type="InterPro" id="IPR041916">
    <property type="entry name" value="Anti_sigma_zinc_sf"/>
</dbReference>
<keyword evidence="2 8" id="KW-1003">Cell membrane</keyword>
<feature type="domain" description="Anti-sigma K factor RskA C-terminal" evidence="10">
    <location>
        <begin position="94"/>
        <end position="225"/>
    </location>
</feature>
<proteinExistence type="inferred from homology"/>
<evidence type="ECO:0000259" key="11">
    <source>
        <dbReference type="Pfam" id="PF22618"/>
    </source>
</evidence>
<sequence length="232" mass="23942">MTSPESDVMDLAVPYALHALSDDERDAVDAEVARAGREAAFYDEVRAVREAMAHLSAATATEPPAHLRDAVLSAASADNVRALPRRNWRQAVLAGAAALVIGLGALGAGLALRPAPAPSTTEQIFAAPDVRTVSGELPGGGQATLVFSHERDAAYLVMNNVPPPSTGTVYQMWLLHDGQATSAGTMDAASVSPSTTAVVPDLGDSTELAFTVEPGTGSEQPTSEPFASLPLT</sequence>
<evidence type="ECO:0000313" key="12">
    <source>
        <dbReference type="EMBL" id="STZ58570.1"/>
    </source>
</evidence>
<evidence type="ECO:0000256" key="4">
    <source>
        <dbReference type="ARBA" id="ARBA00022989"/>
    </source>
</evidence>
<dbReference type="GO" id="GO:0005886">
    <property type="term" value="C:plasma membrane"/>
    <property type="evidence" value="ECO:0007669"/>
    <property type="project" value="UniProtKB-SubCell"/>
</dbReference>
<feature type="domain" description="Anti-sigma-K factor RskA N-terminal" evidence="11">
    <location>
        <begin position="8"/>
        <end position="53"/>
    </location>
</feature>
<dbReference type="GO" id="GO:0016989">
    <property type="term" value="F:sigma factor antagonist activity"/>
    <property type="evidence" value="ECO:0007669"/>
    <property type="project" value="TreeGrafter"/>
</dbReference>
<keyword evidence="7 8" id="KW-0804">Transcription</keyword>
<dbReference type="RefSeq" id="WP_115278356.1">
    <property type="nucleotide sequence ID" value="NZ_AP022600.1"/>
</dbReference>
<protein>
    <recommendedName>
        <fullName evidence="8">Anti-sigma-K factor RskA</fullName>
    </recommendedName>
    <alternativeName>
        <fullName evidence="8">Sigma-K anti-sigma factor RskA</fullName>
    </alternativeName>
</protein>
<dbReference type="InterPro" id="IPR053877">
    <property type="entry name" value="RskA_N"/>
</dbReference>
<dbReference type="Pfam" id="PF10099">
    <property type="entry name" value="RskA_C"/>
    <property type="match status" value="1"/>
</dbReference>
<evidence type="ECO:0000256" key="9">
    <source>
        <dbReference type="SAM" id="MobiDB-lite"/>
    </source>
</evidence>
<evidence type="ECO:0000256" key="6">
    <source>
        <dbReference type="ARBA" id="ARBA00023136"/>
    </source>
</evidence>
<comment type="similarity">
    <text evidence="8">Belongs to the anti-sigma-K factor family.</text>
</comment>
<evidence type="ECO:0000256" key="7">
    <source>
        <dbReference type="ARBA" id="ARBA00023163"/>
    </source>
</evidence>
<comment type="function">
    <text evidence="8">An anti-sigma factor for extracytoplasmic function (ECF) sigma factor SigK. ECF sigma factors are held in an inactive form by an anti-sigma factor until released by regulated intramembrane proteolysis (RIP). RIP occurs when an extracytoplasmic signal triggers a concerted proteolytic cascade to transmit information and elicit cellular responses. The membrane-spanning regulatory substrate protein is first cut extracytoplasmically (site-1 protease, S1P), then within the membrane itself (site-2 protease, S2P, Rip1), while cytoplasmic proteases finish degrading the regulatory protein, liberating the sigma factor.</text>
</comment>
<evidence type="ECO:0000256" key="2">
    <source>
        <dbReference type="ARBA" id="ARBA00022475"/>
    </source>
</evidence>
<keyword evidence="13" id="KW-1185">Reference proteome</keyword>
<dbReference type="Proteomes" id="UP000254978">
    <property type="component" value="Unassembled WGS sequence"/>
</dbReference>
<keyword evidence="6 8" id="KW-0472">Membrane</keyword>
<dbReference type="EMBL" id="UGQT01000001">
    <property type="protein sequence ID" value="STZ58570.1"/>
    <property type="molecule type" value="Genomic_DNA"/>
</dbReference>
<evidence type="ECO:0000256" key="5">
    <source>
        <dbReference type="ARBA" id="ARBA00023015"/>
    </source>
</evidence>
<feature type="compositionally biased region" description="Polar residues" evidence="9">
    <location>
        <begin position="217"/>
        <end position="232"/>
    </location>
</feature>
<reference evidence="12 13" key="1">
    <citation type="submission" date="2018-06" db="EMBL/GenBank/DDBJ databases">
        <authorList>
            <consortium name="Pathogen Informatics"/>
            <person name="Doyle S."/>
        </authorList>
    </citation>
    <scope>NUCLEOTIDE SEQUENCE [LARGE SCALE GENOMIC DNA]</scope>
    <source>
        <strain evidence="12 13">NCTC10821</strain>
    </source>
</reference>
<accession>A0A378TD54</accession>
<organism evidence="12 13">
    <name type="scientific">Mycolicibacterium tokaiense</name>
    <dbReference type="NCBI Taxonomy" id="39695"/>
    <lineage>
        <taxon>Bacteria</taxon>
        <taxon>Bacillati</taxon>
        <taxon>Actinomycetota</taxon>
        <taxon>Actinomycetes</taxon>
        <taxon>Mycobacteriales</taxon>
        <taxon>Mycobacteriaceae</taxon>
        <taxon>Mycolicibacterium</taxon>
    </lineage>
</organism>
<evidence type="ECO:0000256" key="8">
    <source>
        <dbReference type="RuleBase" id="RU363049"/>
    </source>
</evidence>
<comment type="subcellular location">
    <subcellularLocation>
        <location evidence="1 8">Cell membrane</location>
        <topology evidence="1 8">Single-pass membrane protein</topology>
    </subcellularLocation>
</comment>
<feature type="transmembrane region" description="Helical" evidence="8">
    <location>
        <begin position="91"/>
        <end position="112"/>
    </location>
</feature>